<name>A0A550BTW6_9AGAR</name>
<dbReference type="GO" id="GO:1990904">
    <property type="term" value="C:ribonucleoprotein complex"/>
    <property type="evidence" value="ECO:0007669"/>
    <property type="project" value="UniProtKB-KW"/>
</dbReference>
<dbReference type="AlphaFoldDB" id="A0A550BTW6"/>
<dbReference type="EMBL" id="VDMD01000083">
    <property type="protein sequence ID" value="TRM55985.1"/>
    <property type="molecule type" value="Genomic_DNA"/>
</dbReference>
<comment type="caution">
    <text evidence="5">The sequence shown here is derived from an EMBL/GenBank/DDBJ whole genome shotgun (WGS) entry which is preliminary data.</text>
</comment>
<gene>
    <name evidence="5" type="ORF">BD626DRAFT_541619</name>
</gene>
<keyword evidence="3" id="KW-0687">Ribonucleoprotein</keyword>
<reference evidence="5 6" key="1">
    <citation type="journal article" date="2019" name="New Phytol.">
        <title>Comparative genomics reveals unique wood-decay strategies and fruiting body development in the Schizophyllaceae.</title>
        <authorList>
            <person name="Almasi E."/>
            <person name="Sahu N."/>
            <person name="Krizsan K."/>
            <person name="Balint B."/>
            <person name="Kovacs G.M."/>
            <person name="Kiss B."/>
            <person name="Cseklye J."/>
            <person name="Drula E."/>
            <person name="Henrissat B."/>
            <person name="Nagy I."/>
            <person name="Chovatia M."/>
            <person name="Adam C."/>
            <person name="LaButti K."/>
            <person name="Lipzen A."/>
            <person name="Riley R."/>
            <person name="Grigoriev I.V."/>
            <person name="Nagy L.G."/>
        </authorList>
    </citation>
    <scope>NUCLEOTIDE SEQUENCE [LARGE SCALE GENOMIC DNA]</scope>
    <source>
        <strain evidence="5 6">NL-1724</strain>
    </source>
</reference>
<dbReference type="Gene3D" id="1.10.455.10">
    <property type="entry name" value="Ribosomal protein S7 domain"/>
    <property type="match status" value="1"/>
</dbReference>
<dbReference type="GO" id="GO:0005840">
    <property type="term" value="C:ribosome"/>
    <property type="evidence" value="ECO:0007669"/>
    <property type="project" value="UniProtKB-KW"/>
</dbReference>
<keyword evidence="6" id="KW-1185">Reference proteome</keyword>
<dbReference type="InterPro" id="IPR036823">
    <property type="entry name" value="Ribosomal_uS7_dom_sf"/>
</dbReference>
<dbReference type="GO" id="GO:0006412">
    <property type="term" value="P:translation"/>
    <property type="evidence" value="ECO:0007669"/>
    <property type="project" value="InterPro"/>
</dbReference>
<dbReference type="PANTHER" id="PTHR11205">
    <property type="entry name" value="RIBOSOMAL PROTEIN S7"/>
    <property type="match status" value="1"/>
</dbReference>
<evidence type="ECO:0000313" key="5">
    <source>
        <dbReference type="EMBL" id="TRM55985.1"/>
    </source>
</evidence>
<dbReference type="Proteomes" id="UP000320762">
    <property type="component" value="Unassembled WGS sequence"/>
</dbReference>
<dbReference type="STRING" id="97359.A0A550BTW6"/>
<feature type="domain" description="Small ribosomal subunit protein uS7" evidence="4">
    <location>
        <begin position="1"/>
        <end position="122"/>
    </location>
</feature>
<evidence type="ECO:0000256" key="3">
    <source>
        <dbReference type="ARBA" id="ARBA00023274"/>
    </source>
</evidence>
<evidence type="ECO:0000313" key="6">
    <source>
        <dbReference type="Proteomes" id="UP000320762"/>
    </source>
</evidence>
<organism evidence="5 6">
    <name type="scientific">Schizophyllum amplum</name>
    <dbReference type="NCBI Taxonomy" id="97359"/>
    <lineage>
        <taxon>Eukaryota</taxon>
        <taxon>Fungi</taxon>
        <taxon>Dikarya</taxon>
        <taxon>Basidiomycota</taxon>
        <taxon>Agaricomycotina</taxon>
        <taxon>Agaricomycetes</taxon>
        <taxon>Agaricomycetidae</taxon>
        <taxon>Agaricales</taxon>
        <taxon>Schizophyllaceae</taxon>
        <taxon>Schizophyllum</taxon>
    </lineage>
</organism>
<dbReference type="SUPFAM" id="SSF47973">
    <property type="entry name" value="Ribosomal protein S7"/>
    <property type="match status" value="1"/>
</dbReference>
<dbReference type="InterPro" id="IPR000235">
    <property type="entry name" value="Ribosomal_uS7"/>
</dbReference>
<comment type="similarity">
    <text evidence="1">Belongs to the universal ribosomal protein uS7 family.</text>
</comment>
<sequence>MSHGHRARAAQTVSRAMLHLHAMTRSPALPLLRRAVDLTAPAVKVVQDRLLRGTKIVYRPRPLNERQRTKQAIKWIVEDSLKSVPGRKFDERLAKAIIRVINGDSTALEKKKLQHETAMNNRGNLDR</sequence>
<evidence type="ECO:0000256" key="2">
    <source>
        <dbReference type="ARBA" id="ARBA00022980"/>
    </source>
</evidence>
<keyword evidence="2 5" id="KW-0689">Ribosomal protein</keyword>
<dbReference type="OrthoDB" id="9972728at2759"/>
<proteinExistence type="inferred from homology"/>
<dbReference type="InterPro" id="IPR023798">
    <property type="entry name" value="Ribosomal_uS7_dom"/>
</dbReference>
<dbReference type="PIRSF" id="PIRSF002122">
    <property type="entry name" value="RPS7p_RPS7a_RPS5e_RPS7o"/>
    <property type="match status" value="1"/>
</dbReference>
<evidence type="ECO:0000259" key="4">
    <source>
        <dbReference type="Pfam" id="PF00177"/>
    </source>
</evidence>
<evidence type="ECO:0000256" key="1">
    <source>
        <dbReference type="ARBA" id="ARBA00007151"/>
    </source>
</evidence>
<accession>A0A550BTW6</accession>
<protein>
    <submittedName>
        <fullName evidence="5">Ribosomal protein S7 domain-containing protein</fullName>
    </submittedName>
</protein>
<dbReference type="Pfam" id="PF00177">
    <property type="entry name" value="Ribosomal_S7"/>
    <property type="match status" value="1"/>
</dbReference>